<organism evidence="1 2">
    <name type="scientific">Lentzea atacamensis</name>
    <dbReference type="NCBI Taxonomy" id="531938"/>
    <lineage>
        <taxon>Bacteria</taxon>
        <taxon>Bacillati</taxon>
        <taxon>Actinomycetota</taxon>
        <taxon>Actinomycetes</taxon>
        <taxon>Pseudonocardiales</taxon>
        <taxon>Pseudonocardiaceae</taxon>
        <taxon>Lentzea</taxon>
    </lineage>
</organism>
<keyword evidence="2" id="KW-1185">Reference proteome</keyword>
<name>A0ABX9EDV5_9PSEU</name>
<reference evidence="1 2" key="1">
    <citation type="submission" date="2018-06" db="EMBL/GenBank/DDBJ databases">
        <title>Genomic Encyclopedia of Type Strains, Phase IV (KMG-IV): sequencing the most valuable type-strain genomes for metagenomic binning, comparative biology and taxonomic classification.</title>
        <authorList>
            <person name="Goeker M."/>
        </authorList>
    </citation>
    <scope>NUCLEOTIDE SEQUENCE [LARGE SCALE GENOMIC DNA]</scope>
    <source>
        <strain evidence="1 2">DSM 45479</strain>
    </source>
</reference>
<gene>
    <name evidence="1" type="ORF">C8D87_103703</name>
</gene>
<accession>A0ABX9EDV5</accession>
<dbReference type="EMBL" id="QLTT01000003">
    <property type="protein sequence ID" value="RAS67364.1"/>
    <property type="molecule type" value="Genomic_DNA"/>
</dbReference>
<proteinExistence type="predicted"/>
<sequence length="110" mass="11913">MREIIEVIPSTSTNHAMRLMFLANATPLMADLPDRPDIPFTALVAEAENVVRDGFTDGELCGLGDVQLTVELLSGTMRAGMERISRDPDALSQLSEAQEIVLAAITRDKG</sequence>
<evidence type="ECO:0000313" key="2">
    <source>
        <dbReference type="Proteomes" id="UP000248714"/>
    </source>
</evidence>
<protein>
    <submittedName>
        <fullName evidence="1">Uncharacterized protein</fullName>
    </submittedName>
</protein>
<comment type="caution">
    <text evidence="1">The sequence shown here is derived from an EMBL/GenBank/DDBJ whole genome shotgun (WGS) entry which is preliminary data.</text>
</comment>
<dbReference type="Proteomes" id="UP000248714">
    <property type="component" value="Unassembled WGS sequence"/>
</dbReference>
<evidence type="ECO:0000313" key="1">
    <source>
        <dbReference type="EMBL" id="RAS67364.1"/>
    </source>
</evidence>